<sequence length="110" mass="12616">MMTLELTRLIPLKSGRVSVHRCENQQLGLKFATGYSRYLQLCPLQAQGDLFLYWEQVISLLRPPVDSKSGTYAVPAEDRTCTPAFEDRMSLDMADSQDQSPQQGRQHRWL</sequence>
<dbReference type="Proteomes" id="UP000694923">
    <property type="component" value="Unplaced"/>
</dbReference>
<accession>A0ABM0PZJ7</accession>
<reference evidence="5" key="1">
    <citation type="submission" date="2025-08" db="UniProtKB">
        <authorList>
            <consortium name="RefSeq"/>
        </authorList>
    </citation>
    <scope>IDENTIFICATION</scope>
</reference>
<dbReference type="Pfam" id="PF12480">
    <property type="entry name" value="GARIL_Rab2_bd"/>
    <property type="match status" value="1"/>
</dbReference>
<protein>
    <submittedName>
        <fullName evidence="5">Protein FAM71A-like</fullName>
    </submittedName>
</protein>
<dbReference type="InterPro" id="IPR022168">
    <property type="entry name" value="GARIL-like_Rab2B-bd"/>
</dbReference>
<comment type="similarity">
    <text evidence="1">Belongs to the GARIN family.</text>
</comment>
<organism evidence="4 5">
    <name type="scientific">Galeopterus variegatus</name>
    <name type="common">Malayan flying lemur</name>
    <name type="synonym">Cynocephalus variegatus</name>
    <dbReference type="NCBI Taxonomy" id="482537"/>
    <lineage>
        <taxon>Eukaryota</taxon>
        <taxon>Metazoa</taxon>
        <taxon>Chordata</taxon>
        <taxon>Craniata</taxon>
        <taxon>Vertebrata</taxon>
        <taxon>Euteleostomi</taxon>
        <taxon>Mammalia</taxon>
        <taxon>Eutheria</taxon>
        <taxon>Euarchontoglires</taxon>
        <taxon>Dermoptera</taxon>
        <taxon>Cynocephalidae</taxon>
        <taxon>Galeopterus</taxon>
    </lineage>
</organism>
<evidence type="ECO:0000313" key="4">
    <source>
        <dbReference type="Proteomes" id="UP000694923"/>
    </source>
</evidence>
<evidence type="ECO:0000256" key="1">
    <source>
        <dbReference type="ARBA" id="ARBA00038379"/>
    </source>
</evidence>
<dbReference type="PANTHER" id="PTHR22574">
    <property type="match status" value="1"/>
</dbReference>
<gene>
    <name evidence="5" type="primary">LOC103581502</name>
</gene>
<feature type="domain" description="Golgi associated RAB2 interactor protein-like Rab2B-binding" evidence="3">
    <location>
        <begin position="3"/>
        <end position="69"/>
    </location>
</feature>
<dbReference type="PANTHER" id="PTHR22574:SF15">
    <property type="entry name" value="GOLGI-ASSOCIATED RAB2 INTERACTOR PROTEIN 4"/>
    <property type="match status" value="1"/>
</dbReference>
<dbReference type="GeneID" id="103581502"/>
<evidence type="ECO:0000259" key="3">
    <source>
        <dbReference type="Pfam" id="PF12480"/>
    </source>
</evidence>
<proteinExistence type="inferred from homology"/>
<feature type="region of interest" description="Disordered" evidence="2">
    <location>
        <begin position="86"/>
        <end position="110"/>
    </location>
</feature>
<evidence type="ECO:0000256" key="2">
    <source>
        <dbReference type="SAM" id="MobiDB-lite"/>
    </source>
</evidence>
<keyword evidence="4" id="KW-1185">Reference proteome</keyword>
<dbReference type="RefSeq" id="XP_008561538.1">
    <property type="nucleotide sequence ID" value="XM_008563316.1"/>
</dbReference>
<evidence type="ECO:0000313" key="5">
    <source>
        <dbReference type="RefSeq" id="XP_008561538.1"/>
    </source>
</evidence>
<name>A0ABM0PZJ7_GALVR</name>